<dbReference type="InterPro" id="IPR045690">
    <property type="entry name" value="DUF6055"/>
</dbReference>
<evidence type="ECO:0000313" key="3">
    <source>
        <dbReference type="EMBL" id="CAH0039552.1"/>
    </source>
</evidence>
<dbReference type="EMBL" id="CABFOC020000002">
    <property type="protein sequence ID" value="CAH0039552.1"/>
    <property type="molecule type" value="Genomic_DNA"/>
</dbReference>
<feature type="compositionally biased region" description="Low complexity" evidence="1">
    <location>
        <begin position="122"/>
        <end position="137"/>
    </location>
</feature>
<feature type="region of interest" description="Disordered" evidence="1">
    <location>
        <begin position="22"/>
        <end position="86"/>
    </location>
</feature>
<dbReference type="AlphaFoldDB" id="A0A9N9W1R8"/>
<dbReference type="OrthoDB" id="5319191at2759"/>
<feature type="compositionally biased region" description="Low complexity" evidence="1">
    <location>
        <begin position="48"/>
        <end position="59"/>
    </location>
</feature>
<dbReference type="Proteomes" id="UP000775872">
    <property type="component" value="Unassembled WGS sequence"/>
</dbReference>
<accession>A0A9N9W1R8</accession>
<dbReference type="SUPFAM" id="SSF55486">
    <property type="entry name" value="Metalloproteases ('zincins'), catalytic domain"/>
    <property type="match status" value="1"/>
</dbReference>
<feature type="signal peptide" evidence="2">
    <location>
        <begin position="1"/>
        <end position="19"/>
    </location>
</feature>
<reference evidence="3 4" key="2">
    <citation type="submission" date="2021-10" db="EMBL/GenBank/DDBJ databases">
        <authorList>
            <person name="Piombo E."/>
        </authorList>
    </citation>
    <scope>NUCLEOTIDE SEQUENCE [LARGE SCALE GENOMIC DNA]</scope>
</reference>
<feature type="compositionally biased region" description="Low complexity" evidence="1">
    <location>
        <begin position="66"/>
        <end position="80"/>
    </location>
</feature>
<evidence type="ECO:0000313" key="4">
    <source>
        <dbReference type="Proteomes" id="UP000775872"/>
    </source>
</evidence>
<name>A0A9N9W1R8_9HYPO</name>
<feature type="region of interest" description="Disordered" evidence="1">
    <location>
        <begin position="117"/>
        <end position="163"/>
    </location>
</feature>
<feature type="chain" id="PRO_5040156439" evidence="2">
    <location>
        <begin position="20"/>
        <end position="562"/>
    </location>
</feature>
<gene>
    <name evidence="3" type="ORF">CSOL1703_00003688</name>
</gene>
<proteinExistence type="predicted"/>
<organism evidence="3 4">
    <name type="scientific">Clonostachys solani</name>
    <dbReference type="NCBI Taxonomy" id="160281"/>
    <lineage>
        <taxon>Eukaryota</taxon>
        <taxon>Fungi</taxon>
        <taxon>Dikarya</taxon>
        <taxon>Ascomycota</taxon>
        <taxon>Pezizomycotina</taxon>
        <taxon>Sordariomycetes</taxon>
        <taxon>Hypocreomycetidae</taxon>
        <taxon>Hypocreales</taxon>
        <taxon>Bionectriaceae</taxon>
        <taxon>Clonostachys</taxon>
    </lineage>
</organism>
<keyword evidence="4" id="KW-1185">Reference proteome</keyword>
<reference evidence="4" key="1">
    <citation type="submission" date="2019-06" db="EMBL/GenBank/DDBJ databases">
        <authorList>
            <person name="Broberg M."/>
        </authorList>
    </citation>
    <scope>NUCLEOTIDE SEQUENCE [LARGE SCALE GENOMIC DNA]</scope>
</reference>
<dbReference type="Pfam" id="PF19527">
    <property type="entry name" value="DUF6055"/>
    <property type="match status" value="1"/>
</dbReference>
<comment type="caution">
    <text evidence="3">The sequence shown here is derived from an EMBL/GenBank/DDBJ whole genome shotgun (WGS) entry which is preliminary data.</text>
</comment>
<feature type="compositionally biased region" description="Low complexity" evidence="1">
    <location>
        <begin position="144"/>
        <end position="163"/>
    </location>
</feature>
<protein>
    <submittedName>
        <fullName evidence="3">Uncharacterized protein</fullName>
    </submittedName>
</protein>
<sequence length="562" mass="58173">MGRSLVYLTALLSAQGILAAPQRRPGGSVGVSQSKTNRKCGPGATSAFGTSPSGPFPTGGFPGEIDTPSGGFGTPTSGFDRPTGGSSVIATPTVRPSASSSIDDTPTSLPSGFITVSGDGEAASSTSSRAGSAVTSAPAGVTDGAASSIATPSSSVAATPSGTAEGEYVANPSIGAGGSSFTDSDHFRVYNGGANADAALQMLEGAFDCFINTLGFRSTGLSYNDASDSGTKTKVNIYSVSALEGAAGVMHSDASTGMAYLEVVDTYLSMPGVTVHEFGHGIHYHQKTWVGQTNTGAWWETFANWIAETYKSHDLCAASREKFGQETSASEIELSKTISDSYQVIVDGSSGSGNYYQAWPFFTYLTSNPDNIEGLGSDTLRQMNLQYKENSDETPLHVLARVATGAGLDYVVGMYWAHMAYVDIGMESAHTAFTSQRKSLNYDNVDSSGSGSYKVKSARAPQYMGANIIPLTASASTVSVEITAASHYTATFAVYASDGSTRYVDIKNNTGSVEVASGEEVSLVVANTPEEAITYNGFELTSEVKAGLDYSFTLTGATVTSA</sequence>
<keyword evidence="2" id="KW-0732">Signal</keyword>
<evidence type="ECO:0000256" key="2">
    <source>
        <dbReference type="SAM" id="SignalP"/>
    </source>
</evidence>
<evidence type="ECO:0000256" key="1">
    <source>
        <dbReference type="SAM" id="MobiDB-lite"/>
    </source>
</evidence>